<accession>A0A4V3ATB1</accession>
<evidence type="ECO:0000256" key="2">
    <source>
        <dbReference type="ARBA" id="ARBA00022723"/>
    </source>
</evidence>
<evidence type="ECO:0000259" key="3">
    <source>
        <dbReference type="Pfam" id="PF01557"/>
    </source>
</evidence>
<dbReference type="Proteomes" id="UP000295132">
    <property type="component" value="Unassembled WGS sequence"/>
</dbReference>
<dbReference type="Gene3D" id="3.90.850.10">
    <property type="entry name" value="Fumarylacetoacetase-like, C-terminal domain"/>
    <property type="match status" value="1"/>
</dbReference>
<dbReference type="RefSeq" id="WP_133337459.1">
    <property type="nucleotide sequence ID" value="NZ_JAVGVR010000001.1"/>
</dbReference>
<evidence type="ECO:0000313" key="6">
    <source>
        <dbReference type="Proteomes" id="UP000295132"/>
    </source>
</evidence>
<dbReference type="PANTHER" id="PTHR42796">
    <property type="entry name" value="FUMARYLACETOACETATE HYDROLASE DOMAIN-CONTAINING PROTEIN 2A-RELATED"/>
    <property type="match status" value="1"/>
</dbReference>
<evidence type="ECO:0000313" key="4">
    <source>
        <dbReference type="EMBL" id="MDQ6596123.1"/>
    </source>
</evidence>
<dbReference type="Proteomes" id="UP001178888">
    <property type="component" value="Unassembled WGS sequence"/>
</dbReference>
<feature type="domain" description="Fumarylacetoacetase-like C-terminal" evidence="3">
    <location>
        <begin position="87"/>
        <end position="290"/>
    </location>
</feature>
<evidence type="ECO:0000256" key="1">
    <source>
        <dbReference type="ARBA" id="ARBA00010211"/>
    </source>
</evidence>
<keyword evidence="5" id="KW-0378">Hydrolase</keyword>
<dbReference type="EMBL" id="JAVGVR010000001">
    <property type="protein sequence ID" value="MDQ6596123.1"/>
    <property type="molecule type" value="Genomic_DNA"/>
</dbReference>
<organism evidence="5 6">
    <name type="scientific">Bacillus salipaludis</name>
    <dbReference type="NCBI Taxonomy" id="2547811"/>
    <lineage>
        <taxon>Bacteria</taxon>
        <taxon>Bacillati</taxon>
        <taxon>Bacillota</taxon>
        <taxon>Bacilli</taxon>
        <taxon>Bacillales</taxon>
        <taxon>Bacillaceae</taxon>
        <taxon>Bacillus</taxon>
    </lineage>
</organism>
<gene>
    <name evidence="5" type="ORF">E2K98_20615</name>
    <name evidence="4" type="ORF">RCG21_06895</name>
</gene>
<dbReference type="GO" id="GO:0016853">
    <property type="term" value="F:isomerase activity"/>
    <property type="evidence" value="ECO:0007669"/>
    <property type="project" value="UniProtKB-ARBA"/>
</dbReference>
<sequence length="293" mass="32381">MKLLQFKKNDEICLGVKTDFGILDIKEAAQAFEQSVPVTLKEVISHSEEGLAKLTSLVERSISHRNDELFISDDAVTYAPVVTNPEKIICVGLNYINHAKESNMDIPTSPILFSKFNNTLAAHQEPVIIPEGVGKMDYEAELVLVVGKTVKNVSEEEALSYVFGYTAGNDVSARDWQFKTGQWLLGKTPDGFAPIGPYVVTSDEINPNHLTIECRVNGEVRQKANTKDMIFNCATLVSYISQHMTLKPGDLIFTGTPDGVILGYPEEKQNWLKSGDEMVVSIESIGELKSILQ</sequence>
<dbReference type="AlphaFoldDB" id="A0A4V3ATB1"/>
<dbReference type="GO" id="GO:0019752">
    <property type="term" value="P:carboxylic acid metabolic process"/>
    <property type="evidence" value="ECO:0007669"/>
    <property type="project" value="UniProtKB-ARBA"/>
</dbReference>
<name>A0A4V3ATB1_9BACI</name>
<evidence type="ECO:0000313" key="7">
    <source>
        <dbReference type="Proteomes" id="UP001178888"/>
    </source>
</evidence>
<reference evidence="5 6" key="1">
    <citation type="submission" date="2019-03" db="EMBL/GenBank/DDBJ databases">
        <title>Bacillus niacini sp. nov. a Nicotinate-Metabolizing Mesophile Isolated from Soil.</title>
        <authorList>
            <person name="Zhang G."/>
        </authorList>
    </citation>
    <scope>NUCLEOTIDE SEQUENCE [LARGE SCALE GENOMIC DNA]</scope>
    <source>
        <strain evidence="5 6">WN066</strain>
    </source>
</reference>
<keyword evidence="2" id="KW-0479">Metal-binding</keyword>
<dbReference type="InterPro" id="IPR051121">
    <property type="entry name" value="FAH"/>
</dbReference>
<dbReference type="GO" id="GO:0046872">
    <property type="term" value="F:metal ion binding"/>
    <property type="evidence" value="ECO:0007669"/>
    <property type="project" value="UniProtKB-KW"/>
</dbReference>
<dbReference type="FunFam" id="3.90.850.10:FF:000002">
    <property type="entry name" value="2-hydroxyhepta-2,4-diene-1,7-dioate isomerase"/>
    <property type="match status" value="1"/>
</dbReference>
<comment type="caution">
    <text evidence="5">The sequence shown here is derived from an EMBL/GenBank/DDBJ whole genome shotgun (WGS) entry which is preliminary data.</text>
</comment>
<dbReference type="InterPro" id="IPR036663">
    <property type="entry name" value="Fumarylacetoacetase_C_sf"/>
</dbReference>
<dbReference type="Pfam" id="PF01557">
    <property type="entry name" value="FAA_hydrolase"/>
    <property type="match status" value="1"/>
</dbReference>
<evidence type="ECO:0000313" key="5">
    <source>
        <dbReference type="EMBL" id="TDK59107.1"/>
    </source>
</evidence>
<proteinExistence type="inferred from homology"/>
<keyword evidence="7" id="KW-1185">Reference proteome</keyword>
<protein>
    <submittedName>
        <fullName evidence="5">FAA hydrolase family protein</fullName>
    </submittedName>
    <submittedName>
        <fullName evidence="4">Fumarylacetoacetate hydrolase family protein</fullName>
    </submittedName>
</protein>
<dbReference type="InterPro" id="IPR011234">
    <property type="entry name" value="Fumarylacetoacetase-like_C"/>
</dbReference>
<dbReference type="PANTHER" id="PTHR42796:SF4">
    <property type="entry name" value="FUMARYLACETOACETATE HYDROLASE DOMAIN-CONTAINING PROTEIN 2A"/>
    <property type="match status" value="1"/>
</dbReference>
<comment type="similarity">
    <text evidence="1">Belongs to the FAH family.</text>
</comment>
<dbReference type="EMBL" id="SMYO01000010">
    <property type="protein sequence ID" value="TDK59107.1"/>
    <property type="molecule type" value="Genomic_DNA"/>
</dbReference>
<reference evidence="4" key="2">
    <citation type="submission" date="2023-08" db="EMBL/GenBank/DDBJ databases">
        <title>Nitrogen cycling bacteria in agricultural field soils.</title>
        <authorList>
            <person name="Jang J."/>
        </authorList>
    </citation>
    <scope>NUCLEOTIDE SEQUENCE</scope>
    <source>
        <strain evidence="4">PS3-36</strain>
    </source>
</reference>
<dbReference type="SUPFAM" id="SSF56529">
    <property type="entry name" value="FAH"/>
    <property type="match status" value="1"/>
</dbReference>
<dbReference type="GO" id="GO:0016787">
    <property type="term" value="F:hydrolase activity"/>
    <property type="evidence" value="ECO:0007669"/>
    <property type="project" value="UniProtKB-KW"/>
</dbReference>